<dbReference type="InterPro" id="IPR046830">
    <property type="entry name" value="Calmod_bind_M"/>
</dbReference>
<dbReference type="GO" id="GO:0003700">
    <property type="term" value="F:DNA-binding transcription factor activity"/>
    <property type="evidence" value="ECO:0007669"/>
    <property type="project" value="TreeGrafter"/>
</dbReference>
<dbReference type="Proteomes" id="UP001172457">
    <property type="component" value="Chromosome 2"/>
</dbReference>
<protein>
    <submittedName>
        <fullName evidence="3">Uncharacterized protein</fullName>
    </submittedName>
</protein>
<dbReference type="AlphaFoldDB" id="A0AA38TYB4"/>
<gene>
    <name evidence="3" type="ORF">OSB04_005062</name>
</gene>
<comment type="caution">
    <text evidence="3">The sequence shown here is derived from an EMBL/GenBank/DDBJ whole genome shotgun (WGS) entry which is preliminary data.</text>
</comment>
<dbReference type="Pfam" id="PF07887">
    <property type="entry name" value="Calmodulin_bind"/>
    <property type="match status" value="1"/>
</dbReference>
<dbReference type="Pfam" id="PF20451">
    <property type="entry name" value="Calmod_bind_M"/>
    <property type="match status" value="1"/>
</dbReference>
<reference evidence="3" key="1">
    <citation type="submission" date="2023-03" db="EMBL/GenBank/DDBJ databases">
        <title>Chromosome-scale reference genome and RAD-based genetic map of yellow starthistle (Centaurea solstitialis) reveal putative structural variation and QTLs associated with invader traits.</title>
        <authorList>
            <person name="Reatini B."/>
            <person name="Cang F.A."/>
            <person name="Jiang Q."/>
            <person name="Mckibben M.T.W."/>
            <person name="Barker M.S."/>
            <person name="Rieseberg L.H."/>
            <person name="Dlugosch K.M."/>
        </authorList>
    </citation>
    <scope>NUCLEOTIDE SEQUENCE</scope>
    <source>
        <strain evidence="3">CAN-66</strain>
        <tissue evidence="3">Leaf</tissue>
    </source>
</reference>
<dbReference type="PANTHER" id="PTHR31713">
    <property type="entry name" value="OS02G0177800 PROTEIN"/>
    <property type="match status" value="1"/>
</dbReference>
<sequence>MEYLIAYTLHFIRNFGYTASTSGSQALHLRFLNGIPSQVSTGRVIKSKEDKSLIVALVDGTGSTVKTGDGAAATVEIVALEGDSNDDEAGNWSSGEFNSKIVVDWDGKKALQGNTSLNLKEGTGYVDNISFTHNSKWKKQRNLRLGARAVNAVFIKEAKQNPFSLRTSGRTVNANYLEFAIFDQTRLKKSNRNLIINGSFSAANKKHDIPYLDDDVWRLRMIRKKGPLTESLAQAKIKTVGDFIVRRFLNLQCLVEIFDRSKQGKNLKSSVDHALTCPTKLKYSSNHEQKPEEDAKKLVISAFENWGDVMHVDEDQLVAGCSKPTVHGFAKTEMVTPCVNTLVTTYNKNIYQGHLDSIKHYLFGNMLSDEQHPNPDLLPESSRKQYHEIRSGFEIELFGTKTVIKKRSCRRWRMLVLVVTFTRPLPRRSLDDIRSHKKPRLS</sequence>
<keyword evidence="4" id="KW-1185">Reference proteome</keyword>
<dbReference type="PANTHER" id="PTHR31713:SF69">
    <property type="entry name" value="CALMODULIN-BINDING PROTEIN60-RELATED"/>
    <property type="match status" value="1"/>
</dbReference>
<organism evidence="3 4">
    <name type="scientific">Centaurea solstitialis</name>
    <name type="common">yellow star-thistle</name>
    <dbReference type="NCBI Taxonomy" id="347529"/>
    <lineage>
        <taxon>Eukaryota</taxon>
        <taxon>Viridiplantae</taxon>
        <taxon>Streptophyta</taxon>
        <taxon>Embryophyta</taxon>
        <taxon>Tracheophyta</taxon>
        <taxon>Spermatophyta</taxon>
        <taxon>Magnoliopsida</taxon>
        <taxon>eudicotyledons</taxon>
        <taxon>Gunneridae</taxon>
        <taxon>Pentapetalae</taxon>
        <taxon>asterids</taxon>
        <taxon>campanulids</taxon>
        <taxon>Asterales</taxon>
        <taxon>Asteraceae</taxon>
        <taxon>Carduoideae</taxon>
        <taxon>Cardueae</taxon>
        <taxon>Centaureinae</taxon>
        <taxon>Centaurea</taxon>
    </lineage>
</organism>
<proteinExistence type="predicted"/>
<feature type="domain" description="Calmodulin binding protein central" evidence="2">
    <location>
        <begin position="212"/>
        <end position="277"/>
    </location>
</feature>
<dbReference type="GO" id="GO:0005634">
    <property type="term" value="C:nucleus"/>
    <property type="evidence" value="ECO:0007669"/>
    <property type="project" value="TreeGrafter"/>
</dbReference>
<dbReference type="GO" id="GO:0005516">
    <property type="term" value="F:calmodulin binding"/>
    <property type="evidence" value="ECO:0007669"/>
    <property type="project" value="InterPro"/>
</dbReference>
<evidence type="ECO:0000259" key="1">
    <source>
        <dbReference type="Pfam" id="PF07887"/>
    </source>
</evidence>
<dbReference type="InterPro" id="IPR012416">
    <property type="entry name" value="CBP60"/>
</dbReference>
<feature type="domain" description="Calmodulin binding protein-like N-terminal" evidence="1">
    <location>
        <begin position="27"/>
        <end position="166"/>
    </location>
</feature>
<evidence type="ECO:0000313" key="3">
    <source>
        <dbReference type="EMBL" id="KAJ9559902.1"/>
    </source>
</evidence>
<name>A0AA38TYB4_9ASTR</name>
<dbReference type="EMBL" id="JARYMX010000002">
    <property type="protein sequence ID" value="KAJ9559902.1"/>
    <property type="molecule type" value="Genomic_DNA"/>
</dbReference>
<dbReference type="GO" id="GO:0043565">
    <property type="term" value="F:sequence-specific DNA binding"/>
    <property type="evidence" value="ECO:0007669"/>
    <property type="project" value="TreeGrafter"/>
</dbReference>
<dbReference type="InterPro" id="IPR046831">
    <property type="entry name" value="Calmodulin_bind_N"/>
</dbReference>
<dbReference type="GO" id="GO:0080142">
    <property type="term" value="P:regulation of salicylic acid biosynthetic process"/>
    <property type="evidence" value="ECO:0007669"/>
    <property type="project" value="TreeGrafter"/>
</dbReference>
<evidence type="ECO:0000259" key="2">
    <source>
        <dbReference type="Pfam" id="PF20451"/>
    </source>
</evidence>
<evidence type="ECO:0000313" key="4">
    <source>
        <dbReference type="Proteomes" id="UP001172457"/>
    </source>
</evidence>
<accession>A0AA38TYB4</accession>